<name>A0A147BET4_IXORI</name>
<feature type="domain" description="DUF6570" evidence="2">
    <location>
        <begin position="210"/>
        <end position="339"/>
    </location>
</feature>
<evidence type="ECO:0000256" key="1">
    <source>
        <dbReference type="SAM" id="MobiDB-lite"/>
    </source>
</evidence>
<organism evidence="3">
    <name type="scientific">Ixodes ricinus</name>
    <name type="common">Common tick</name>
    <name type="synonym">Acarus ricinus</name>
    <dbReference type="NCBI Taxonomy" id="34613"/>
    <lineage>
        <taxon>Eukaryota</taxon>
        <taxon>Metazoa</taxon>
        <taxon>Ecdysozoa</taxon>
        <taxon>Arthropoda</taxon>
        <taxon>Chelicerata</taxon>
        <taxon>Arachnida</taxon>
        <taxon>Acari</taxon>
        <taxon>Parasitiformes</taxon>
        <taxon>Ixodida</taxon>
        <taxon>Ixodoidea</taxon>
        <taxon>Ixodidae</taxon>
        <taxon>Ixodinae</taxon>
        <taxon>Ixodes</taxon>
    </lineage>
</organism>
<feature type="region of interest" description="Disordered" evidence="1">
    <location>
        <begin position="1"/>
        <end position="136"/>
    </location>
</feature>
<feature type="compositionally biased region" description="Basic and acidic residues" evidence="1">
    <location>
        <begin position="61"/>
        <end position="127"/>
    </location>
</feature>
<feature type="compositionally biased region" description="Basic and acidic residues" evidence="1">
    <location>
        <begin position="40"/>
        <end position="51"/>
    </location>
</feature>
<dbReference type="AlphaFoldDB" id="A0A147BET4"/>
<accession>A0A147BET4</accession>
<dbReference type="InterPro" id="IPR046700">
    <property type="entry name" value="DUF6570"/>
</dbReference>
<dbReference type="Pfam" id="PF20209">
    <property type="entry name" value="DUF6570"/>
    <property type="match status" value="1"/>
</dbReference>
<dbReference type="EMBL" id="GEGO01006084">
    <property type="protein sequence ID" value="JAR89320.1"/>
    <property type="molecule type" value="Transcribed_RNA"/>
</dbReference>
<protein>
    <submittedName>
        <fullName evidence="3">Putative helitron-1 dbp</fullName>
    </submittedName>
</protein>
<reference evidence="3" key="1">
    <citation type="journal article" date="2018" name="PLoS Negl. Trop. Dis.">
        <title>Sialome diversity of ticks revealed by RNAseq of single tick salivary glands.</title>
        <authorList>
            <person name="Perner J."/>
            <person name="Kropackova S."/>
            <person name="Kopacek P."/>
            <person name="Ribeiro J.M."/>
        </authorList>
    </citation>
    <scope>NUCLEOTIDE SEQUENCE</scope>
    <source>
        <strain evidence="3">Siblings of single egg batch collected in Ceske Budejovice</strain>
        <tissue evidence="3">Salivary glands</tissue>
    </source>
</reference>
<evidence type="ECO:0000313" key="3">
    <source>
        <dbReference type="EMBL" id="JAR89320.1"/>
    </source>
</evidence>
<feature type="compositionally biased region" description="Low complexity" evidence="1">
    <location>
        <begin position="10"/>
        <end position="22"/>
    </location>
</feature>
<evidence type="ECO:0000259" key="2">
    <source>
        <dbReference type="Pfam" id="PF20209"/>
    </source>
</evidence>
<proteinExistence type="predicted"/>
<feature type="non-terminal residue" evidence="3">
    <location>
        <position position="1"/>
    </location>
</feature>
<sequence>DKAAERRACKAAAARARRQNPAVREREAEACRQAARRRRQDPVVREREAVSRRQSARRRRQDPAVREWEAEAARQRRQDLAVREREAEAARQRRQEDLQNVREREAARKRAYRQADPDAARAREASAKRIRRAQPEGADARFKRDFLDVSFGHSCGVCDRLWFSNSLVTISSIKNDQARANAIAVLQREFPASSGEYKICSSCKDSLVAGKVPPMSVSYGYTYPPKPDHLPPLNLVEERLIAPRLPFMSIRRLTHGNGQYGIKGQVVNVPINVPTTVQCLPRNIPDDVAIDVHLKRRLVCKPSYKRGLVKKRNIHEWLKHLEHSPLYKYLKIKIDWRRLANVQDDGAVDDDEIEPAPEVTDLEDPMQAVIALNTMAHTLIFDDGACGVDTVAAITAARTAVHSASDDLGLIEGTHSLHVAPGEGQTPISLLFDEYAEELSFPQIYLGEPRRITGPRPTPFTKASSEIRRTDRRGVCPHHVLYMAAKVMRHNVASKTMTFRTNSITSAITRQQLENAEFMDEVLNTL</sequence>